<evidence type="ECO:0000313" key="1">
    <source>
        <dbReference type="EMBL" id="MFD2733284.1"/>
    </source>
</evidence>
<keyword evidence="2" id="KW-1185">Reference proteome</keyword>
<comment type="caution">
    <text evidence="1">The sequence shown here is derived from an EMBL/GenBank/DDBJ whole genome shotgun (WGS) entry which is preliminary data.</text>
</comment>
<accession>A0ABW5TXF4</accession>
<evidence type="ECO:0000313" key="2">
    <source>
        <dbReference type="Proteomes" id="UP001597546"/>
    </source>
</evidence>
<gene>
    <name evidence="1" type="ORF">ACFSSE_16355</name>
</gene>
<evidence type="ECO:0008006" key="3">
    <source>
        <dbReference type="Google" id="ProtNLM"/>
    </source>
</evidence>
<dbReference type="EMBL" id="JBHULV010000052">
    <property type="protein sequence ID" value="MFD2733284.1"/>
    <property type="molecule type" value="Genomic_DNA"/>
</dbReference>
<organism evidence="1 2">
    <name type="scientific">Pedobacter alpinus</name>
    <dbReference type="NCBI Taxonomy" id="1590643"/>
    <lineage>
        <taxon>Bacteria</taxon>
        <taxon>Pseudomonadati</taxon>
        <taxon>Bacteroidota</taxon>
        <taxon>Sphingobacteriia</taxon>
        <taxon>Sphingobacteriales</taxon>
        <taxon>Sphingobacteriaceae</taxon>
        <taxon>Pedobacter</taxon>
    </lineage>
</organism>
<protein>
    <recommendedName>
        <fullName evidence="3">Lipoprotein</fullName>
    </recommendedName>
</protein>
<proteinExistence type="predicted"/>
<name>A0ABW5TXF4_9SPHI</name>
<reference evidence="2" key="1">
    <citation type="journal article" date="2019" name="Int. J. Syst. Evol. Microbiol.">
        <title>The Global Catalogue of Microorganisms (GCM) 10K type strain sequencing project: providing services to taxonomists for standard genome sequencing and annotation.</title>
        <authorList>
            <consortium name="The Broad Institute Genomics Platform"/>
            <consortium name="The Broad Institute Genome Sequencing Center for Infectious Disease"/>
            <person name="Wu L."/>
            <person name="Ma J."/>
        </authorList>
    </citation>
    <scope>NUCLEOTIDE SEQUENCE [LARGE SCALE GENOMIC DNA]</scope>
    <source>
        <strain evidence="2">KCTC 42456</strain>
    </source>
</reference>
<dbReference type="RefSeq" id="WP_379046190.1">
    <property type="nucleotide sequence ID" value="NZ_JBHSKW010000058.1"/>
</dbReference>
<sequence>MNLGILILLSIACSQNKQEDSLKTAPTDTIIGSKNIKDEIAGSAYRNKAMGYFVIIGKDTSDFTCIFTESKSGKINIDLNIPYLRKTMTYRQRLKEIKLILPEASKSFNFDSLNYVSYGRLVQSGDLAIEITQEYKRKHGTFKNLFTNYNKFEEFLITSKLGRDLDNILKPYQISISSVSIEKLFFTTKKDLFWASKVEADSTEIPERILDCIILVKLKKENNNYP</sequence>
<dbReference type="Proteomes" id="UP001597546">
    <property type="component" value="Unassembled WGS sequence"/>
</dbReference>